<name>A0ABD3SR57_9STRA</name>
<sequence>MGAVYARVELESPRDCSRPLFWSEPPSLPKNDASELNPQYSLCQETQIPPGTMATSLPNLAQTLPIVSCMDDYIKLNDDLGTNILLDEITSATVEMMQDTEFCADVGMGPETMMDEFGSVLSRYEVPMGLMNKLMMLSEFHALEFIIDDSGSMQCATDSNHPVTQLPMSRWEEAQLRIKEMIEVLAYVPVRQIVVEFLNRRDQIILIRQGRAPASFIQHAYVLIDEKFARLPDGTTPAMEKIQESLIIGQGKSIARYFFGDGMPDGGVRAQDEIINILRHRENPEGNPITFISCTNEDDQVAWMKYADKLCPYCSESDDFQYERLQVLRNQGAALPFTKGFHLVCTLVAAMNPDDLDAMDDSVPFTKNTFDNLLGIQHPEESYRYYFDCFVEAQRARKVEGRSDQLKENVQWNYFEFLHAPVAKYIPQVQQVKQQLRNM</sequence>
<evidence type="ECO:0000313" key="2">
    <source>
        <dbReference type="Proteomes" id="UP001530377"/>
    </source>
</evidence>
<organism evidence="1 2">
    <name type="scientific">Cyclostephanos tholiformis</name>
    <dbReference type="NCBI Taxonomy" id="382380"/>
    <lineage>
        <taxon>Eukaryota</taxon>
        <taxon>Sar</taxon>
        <taxon>Stramenopiles</taxon>
        <taxon>Ochrophyta</taxon>
        <taxon>Bacillariophyta</taxon>
        <taxon>Coscinodiscophyceae</taxon>
        <taxon>Thalassiosirophycidae</taxon>
        <taxon>Stephanodiscales</taxon>
        <taxon>Stephanodiscaceae</taxon>
        <taxon>Cyclostephanos</taxon>
    </lineage>
</organism>
<reference evidence="1 2" key="1">
    <citation type="submission" date="2024-10" db="EMBL/GenBank/DDBJ databases">
        <title>Updated reference genomes for cyclostephanoid diatoms.</title>
        <authorList>
            <person name="Roberts W.R."/>
            <person name="Alverson A.J."/>
        </authorList>
    </citation>
    <scope>NUCLEOTIDE SEQUENCE [LARGE SCALE GENOMIC DNA]</scope>
    <source>
        <strain evidence="1 2">AJA228-03</strain>
    </source>
</reference>
<evidence type="ECO:0000313" key="1">
    <source>
        <dbReference type="EMBL" id="KAL3827087.1"/>
    </source>
</evidence>
<accession>A0ABD3SR57</accession>
<dbReference type="EMBL" id="JALLPB020000008">
    <property type="protein sequence ID" value="KAL3827087.1"/>
    <property type="molecule type" value="Genomic_DNA"/>
</dbReference>
<protein>
    <submittedName>
        <fullName evidence="1">Uncharacterized protein</fullName>
    </submittedName>
</protein>
<comment type="caution">
    <text evidence="1">The sequence shown here is derived from an EMBL/GenBank/DDBJ whole genome shotgun (WGS) entry which is preliminary data.</text>
</comment>
<dbReference type="AlphaFoldDB" id="A0ABD3SR57"/>
<gene>
    <name evidence="1" type="ORF">ACHAXA_002322</name>
</gene>
<proteinExistence type="predicted"/>
<keyword evidence="2" id="KW-1185">Reference proteome</keyword>
<dbReference type="Proteomes" id="UP001530377">
    <property type="component" value="Unassembled WGS sequence"/>
</dbReference>